<name>A0A387B9R8_9LACT</name>
<sequence length="156" mass="17425">MKKRQLIILGIAFSSLLAGSAQSFADDNGSLQLNPNVITNSDGGGTASDFPIRSQLFTPEIEKVAKSQEKDDISKQKESLNFSDTSNNILYNTNTTKIVKQLFVDYQPQVISSNKSDNHSKTTIAYWIIFIIAFPLIFLAVLLGRKNAKRSIRRKR</sequence>
<gene>
    <name evidence="3" type="primary">essA</name>
    <name evidence="3" type="ORF">D7I46_04835</name>
</gene>
<dbReference type="InterPro" id="IPR018920">
    <property type="entry name" value="EssA/YueC"/>
</dbReference>
<dbReference type="AlphaFoldDB" id="A0A387B9R8"/>
<organism evidence="3 4">
    <name type="scientific">Lactococcus allomyrinae</name>
    <dbReference type="NCBI Taxonomy" id="2419773"/>
    <lineage>
        <taxon>Bacteria</taxon>
        <taxon>Bacillati</taxon>
        <taxon>Bacillota</taxon>
        <taxon>Bacilli</taxon>
        <taxon>Lactobacillales</taxon>
        <taxon>Streptococcaceae</taxon>
        <taxon>Lactococcus</taxon>
    </lineage>
</organism>
<keyword evidence="1" id="KW-0472">Membrane</keyword>
<feature type="chain" id="PRO_5017381892" evidence="2">
    <location>
        <begin position="26"/>
        <end position="156"/>
    </location>
</feature>
<dbReference type="RefSeq" id="WP_120771861.1">
    <property type="nucleotide sequence ID" value="NZ_CP032627.1"/>
</dbReference>
<accession>A0A387B9R8</accession>
<dbReference type="KEGG" id="lact:D7I46_04835"/>
<feature type="transmembrane region" description="Helical" evidence="1">
    <location>
        <begin position="124"/>
        <end position="144"/>
    </location>
</feature>
<protein>
    <submittedName>
        <fullName evidence="3">Type VII secretion protein EssA</fullName>
    </submittedName>
</protein>
<evidence type="ECO:0000313" key="3">
    <source>
        <dbReference type="EMBL" id="AYG00473.1"/>
    </source>
</evidence>
<keyword evidence="1" id="KW-0812">Transmembrane</keyword>
<evidence type="ECO:0000313" key="4">
    <source>
        <dbReference type="Proteomes" id="UP000269374"/>
    </source>
</evidence>
<dbReference type="OrthoDB" id="2243912at2"/>
<reference evidence="3 4" key="1">
    <citation type="submission" date="2018-09" db="EMBL/GenBank/DDBJ databases">
        <title>Genome sequencing of strain 1JSPR-7.</title>
        <authorList>
            <person name="Heo J."/>
            <person name="Kim S.-J."/>
            <person name="Kwon S.-W."/>
        </authorList>
    </citation>
    <scope>NUCLEOTIDE SEQUENCE [LARGE SCALE GENOMIC DNA]</scope>
    <source>
        <strain evidence="3 4">1JSPR-7</strain>
    </source>
</reference>
<dbReference type="NCBIfam" id="TIGR03927">
    <property type="entry name" value="T7SS_EssA_Firm"/>
    <property type="match status" value="1"/>
</dbReference>
<proteinExistence type="predicted"/>
<feature type="signal peptide" evidence="2">
    <location>
        <begin position="1"/>
        <end position="25"/>
    </location>
</feature>
<dbReference type="EMBL" id="CP032627">
    <property type="protein sequence ID" value="AYG00473.1"/>
    <property type="molecule type" value="Genomic_DNA"/>
</dbReference>
<dbReference type="Proteomes" id="UP000269374">
    <property type="component" value="Chromosome"/>
</dbReference>
<evidence type="ECO:0000256" key="1">
    <source>
        <dbReference type="SAM" id="Phobius"/>
    </source>
</evidence>
<evidence type="ECO:0000256" key="2">
    <source>
        <dbReference type="SAM" id="SignalP"/>
    </source>
</evidence>
<keyword evidence="4" id="KW-1185">Reference proteome</keyword>
<keyword evidence="2" id="KW-0732">Signal</keyword>
<keyword evidence="1" id="KW-1133">Transmembrane helix</keyword>